<keyword evidence="4 7" id="KW-0238">DNA-binding</keyword>
<keyword evidence="5 7" id="KW-0804">Transcription</keyword>
<proteinExistence type="inferred from homology"/>
<name>A0A6A4KW14_9ERIC</name>
<evidence type="ECO:0000313" key="9">
    <source>
        <dbReference type="EMBL" id="KAE9448274.1"/>
    </source>
</evidence>
<dbReference type="Pfam" id="PF06217">
    <property type="entry name" value="GAGA_bind"/>
    <property type="match status" value="1"/>
</dbReference>
<feature type="region of interest" description="Disordered" evidence="8">
    <location>
        <begin position="260"/>
        <end position="314"/>
    </location>
</feature>
<dbReference type="GO" id="GO:0009723">
    <property type="term" value="P:response to ethylene"/>
    <property type="evidence" value="ECO:0007669"/>
    <property type="project" value="TreeGrafter"/>
</dbReference>
<dbReference type="GO" id="GO:0005634">
    <property type="term" value="C:nucleus"/>
    <property type="evidence" value="ECO:0007669"/>
    <property type="project" value="UniProtKB-SubCell"/>
</dbReference>
<keyword evidence="3 7" id="KW-0805">Transcription regulation</keyword>
<evidence type="ECO:0000313" key="10">
    <source>
        <dbReference type="Proteomes" id="UP000428333"/>
    </source>
</evidence>
<feature type="region of interest" description="Disordered" evidence="8">
    <location>
        <begin position="206"/>
        <end position="230"/>
    </location>
</feature>
<dbReference type="PANTHER" id="PTHR31421">
    <property type="entry name" value="PROTEIN BASIC PENTACYSTEINE3"/>
    <property type="match status" value="1"/>
</dbReference>
<comment type="subcellular location">
    <subcellularLocation>
        <location evidence="1 7">Nucleus</location>
    </subcellularLocation>
</comment>
<feature type="compositionally biased region" description="Polar residues" evidence="8">
    <location>
        <begin position="268"/>
        <end position="277"/>
    </location>
</feature>
<sequence length="444" mass="50338">MKGRTLEDDCMIFPLLANPSTSSRNELSWLQFLVIPGRTTIAEAEAIAHKDKIACGELEIFSKQKRGMSERRRTASVLCFGLAIKVGFGGERYFEGVYVMDVEELGVIGLDPWQQPPLDGHAELVWFGSEFRLRDRENRMDDNGGQRDHGSHRVDYYRGVHPQWNTMPQYQMKDANAAFMNKKIMMHIIAERNAAIEEARQAVTEKDAALQERDEANKQRDEAEAARESAFRERDSAIAALRFHENSVNGILGYGIQRETKRSHHQTNHPSVASETPFNRREAQTNYSFPISEEGVKPRPAKRGKGNKAASNKVSRQDFKIEQVTTDGSKAEWDAQDHDLINQIDFDDYSMPPPVCSCTGLLRQCYKWGNGGWQSACCTTTLSQYPLPQMPNKRHARMGGRKMSGTVFARLLTRLGGEGHDLSVPLDLRNYWAKHGTNRYITIK</sequence>
<evidence type="ECO:0000256" key="1">
    <source>
        <dbReference type="ARBA" id="ARBA00004123"/>
    </source>
</evidence>
<comment type="function">
    <text evidence="7">Transcriptional regulator that specifically binds to GA-rich elements (GAGA-repeats) present in regulatory sequences of genes involved in developmental processes.</text>
</comment>
<dbReference type="PANTHER" id="PTHR31421:SF3">
    <property type="entry name" value="PROTEIN BASIC PENTACYSTEINE4"/>
    <property type="match status" value="1"/>
</dbReference>
<dbReference type="Proteomes" id="UP000428333">
    <property type="component" value="Linkage Group LG12"/>
</dbReference>
<evidence type="ECO:0000256" key="4">
    <source>
        <dbReference type="ARBA" id="ARBA00023125"/>
    </source>
</evidence>
<evidence type="ECO:0000256" key="8">
    <source>
        <dbReference type="SAM" id="MobiDB-lite"/>
    </source>
</evidence>
<gene>
    <name evidence="9" type="ORF">C3L33_19841</name>
</gene>
<dbReference type="SMART" id="SM01226">
    <property type="entry name" value="GAGA_bind"/>
    <property type="match status" value="1"/>
</dbReference>
<dbReference type="EMBL" id="QEFC01003440">
    <property type="protein sequence ID" value="KAE9448274.1"/>
    <property type="molecule type" value="Genomic_DNA"/>
</dbReference>
<dbReference type="AlphaFoldDB" id="A0A6A4KW14"/>
<dbReference type="GO" id="GO:0043565">
    <property type="term" value="F:sequence-specific DNA binding"/>
    <property type="evidence" value="ECO:0007669"/>
    <property type="project" value="TreeGrafter"/>
</dbReference>
<comment type="caution">
    <text evidence="9">The sequence shown here is derived from an EMBL/GenBank/DDBJ whole genome shotgun (WGS) entry which is preliminary data.</text>
</comment>
<dbReference type="InterPro" id="IPR010409">
    <property type="entry name" value="GAGA-bd_tscrpt_act"/>
</dbReference>
<dbReference type="OrthoDB" id="1883964at2759"/>
<evidence type="ECO:0000256" key="2">
    <source>
        <dbReference type="ARBA" id="ARBA00007911"/>
    </source>
</evidence>
<feature type="non-terminal residue" evidence="9">
    <location>
        <position position="1"/>
    </location>
</feature>
<keyword evidence="10" id="KW-1185">Reference proteome</keyword>
<organism evidence="9 10">
    <name type="scientific">Rhododendron williamsianum</name>
    <dbReference type="NCBI Taxonomy" id="262921"/>
    <lineage>
        <taxon>Eukaryota</taxon>
        <taxon>Viridiplantae</taxon>
        <taxon>Streptophyta</taxon>
        <taxon>Embryophyta</taxon>
        <taxon>Tracheophyta</taxon>
        <taxon>Spermatophyta</taxon>
        <taxon>Magnoliopsida</taxon>
        <taxon>eudicotyledons</taxon>
        <taxon>Gunneridae</taxon>
        <taxon>Pentapetalae</taxon>
        <taxon>asterids</taxon>
        <taxon>Ericales</taxon>
        <taxon>Ericaceae</taxon>
        <taxon>Ericoideae</taxon>
        <taxon>Rhodoreae</taxon>
        <taxon>Rhododendron</taxon>
    </lineage>
</organism>
<dbReference type="GO" id="GO:0003700">
    <property type="term" value="F:DNA-binding transcription factor activity"/>
    <property type="evidence" value="ECO:0007669"/>
    <property type="project" value="UniProtKB-UniRule"/>
</dbReference>
<protein>
    <recommendedName>
        <fullName evidence="7">GAGA-binding transcriptional activator</fullName>
    </recommendedName>
</protein>
<evidence type="ECO:0000256" key="7">
    <source>
        <dbReference type="RuleBase" id="RU367160"/>
    </source>
</evidence>
<reference evidence="9 10" key="1">
    <citation type="journal article" date="2019" name="Genome Biol. Evol.">
        <title>The Rhododendron genome and chromosomal organization provide insight into shared whole-genome duplications across the heath family (Ericaceae).</title>
        <authorList>
            <person name="Soza V.L."/>
            <person name="Lindsley D."/>
            <person name="Waalkes A."/>
            <person name="Ramage E."/>
            <person name="Patwardhan R.P."/>
            <person name="Burton J.N."/>
            <person name="Adey A."/>
            <person name="Kumar A."/>
            <person name="Qiu R."/>
            <person name="Shendure J."/>
            <person name="Hall B."/>
        </authorList>
    </citation>
    <scope>NUCLEOTIDE SEQUENCE [LARGE SCALE GENOMIC DNA]</scope>
    <source>
        <strain evidence="9">RSF 1966-606</strain>
    </source>
</reference>
<evidence type="ECO:0000256" key="3">
    <source>
        <dbReference type="ARBA" id="ARBA00023015"/>
    </source>
</evidence>
<accession>A0A6A4KW14</accession>
<evidence type="ECO:0000256" key="5">
    <source>
        <dbReference type="ARBA" id="ARBA00023163"/>
    </source>
</evidence>
<comment type="similarity">
    <text evidence="2 7">Belongs to the BBR/BPC family.</text>
</comment>
<keyword evidence="6 7" id="KW-0539">Nucleus</keyword>
<evidence type="ECO:0000256" key="6">
    <source>
        <dbReference type="ARBA" id="ARBA00023242"/>
    </source>
</evidence>